<dbReference type="EMBL" id="KL198005">
    <property type="protein sequence ID" value="KDQ31867.1"/>
    <property type="molecule type" value="Genomic_DNA"/>
</dbReference>
<evidence type="ECO:0000313" key="1">
    <source>
        <dbReference type="EMBL" id="KDQ31867.1"/>
    </source>
</evidence>
<dbReference type="HOGENOM" id="CLU_2110008_0_0_1"/>
<dbReference type="AlphaFoldDB" id="A0A067P644"/>
<reference evidence="2" key="1">
    <citation type="journal article" date="2014" name="Proc. Natl. Acad. Sci. U.S.A.">
        <title>Extensive sampling of basidiomycete genomes demonstrates inadequacy of the white-rot/brown-rot paradigm for wood decay fungi.</title>
        <authorList>
            <person name="Riley R."/>
            <person name="Salamov A.A."/>
            <person name="Brown D.W."/>
            <person name="Nagy L.G."/>
            <person name="Floudas D."/>
            <person name="Held B.W."/>
            <person name="Levasseur A."/>
            <person name="Lombard V."/>
            <person name="Morin E."/>
            <person name="Otillar R."/>
            <person name="Lindquist E.A."/>
            <person name="Sun H."/>
            <person name="LaButti K.M."/>
            <person name="Schmutz J."/>
            <person name="Jabbour D."/>
            <person name="Luo H."/>
            <person name="Baker S.E."/>
            <person name="Pisabarro A.G."/>
            <person name="Walton J.D."/>
            <person name="Blanchette R.A."/>
            <person name="Henrissat B."/>
            <person name="Martin F."/>
            <person name="Cullen D."/>
            <person name="Hibbett D.S."/>
            <person name="Grigoriev I.V."/>
        </authorList>
    </citation>
    <scope>NUCLEOTIDE SEQUENCE [LARGE SCALE GENOMIC DNA]</scope>
    <source>
        <strain evidence="2">PC15</strain>
    </source>
</reference>
<proteinExistence type="predicted"/>
<evidence type="ECO:0000313" key="2">
    <source>
        <dbReference type="Proteomes" id="UP000027073"/>
    </source>
</evidence>
<dbReference type="InParanoid" id="A0A067P644"/>
<dbReference type="VEuPathDB" id="FungiDB:PLEOSDRAFT_165245"/>
<sequence>MKTPSGHSPPCSALVYHSTLVAELGGGSATHENRLVVGGDDCESSVNNVLILAAYVPAARLAAFDNLKSKQGRNKGETRAIYESVDSTTGEYIDKRQEYKFKQEDAARAAASQDP</sequence>
<organism evidence="1 2">
    <name type="scientific">Pleurotus ostreatus (strain PC15)</name>
    <name type="common">Oyster mushroom</name>
    <dbReference type="NCBI Taxonomy" id="1137138"/>
    <lineage>
        <taxon>Eukaryota</taxon>
        <taxon>Fungi</taxon>
        <taxon>Dikarya</taxon>
        <taxon>Basidiomycota</taxon>
        <taxon>Agaricomycotina</taxon>
        <taxon>Agaricomycetes</taxon>
        <taxon>Agaricomycetidae</taxon>
        <taxon>Agaricales</taxon>
        <taxon>Pleurotineae</taxon>
        <taxon>Pleurotaceae</taxon>
        <taxon>Pleurotus</taxon>
    </lineage>
</organism>
<name>A0A067P644_PLEO1</name>
<accession>A0A067P644</accession>
<gene>
    <name evidence="1" type="ORF">PLEOSDRAFT_165245</name>
</gene>
<protein>
    <submittedName>
        <fullName evidence="1">Uncharacterized protein</fullName>
    </submittedName>
</protein>
<dbReference type="Proteomes" id="UP000027073">
    <property type="component" value="Unassembled WGS sequence"/>
</dbReference>